<evidence type="ECO:0000313" key="3">
    <source>
        <dbReference type="Proteomes" id="UP001500454"/>
    </source>
</evidence>
<evidence type="ECO:0000313" key="2">
    <source>
        <dbReference type="EMBL" id="GAA4372534.1"/>
    </source>
</evidence>
<dbReference type="Gene3D" id="3.40.630.10">
    <property type="entry name" value="Zn peptidases"/>
    <property type="match status" value="1"/>
</dbReference>
<dbReference type="PANTHER" id="PTHR12147:SF26">
    <property type="entry name" value="PEPTIDASE M28 DOMAIN-CONTAINING PROTEIN"/>
    <property type="match status" value="1"/>
</dbReference>
<dbReference type="SUPFAM" id="SSF53187">
    <property type="entry name" value="Zn-dependent exopeptidases"/>
    <property type="match status" value="1"/>
</dbReference>
<proteinExistence type="predicted"/>
<feature type="domain" description="Peptidase M28" evidence="1">
    <location>
        <begin position="115"/>
        <end position="330"/>
    </location>
</feature>
<gene>
    <name evidence="2" type="ORF">GCM10023186_02170</name>
</gene>
<dbReference type="EMBL" id="BAABHA010000001">
    <property type="protein sequence ID" value="GAA4372534.1"/>
    <property type="molecule type" value="Genomic_DNA"/>
</dbReference>
<protein>
    <submittedName>
        <fullName evidence="2">M28 family peptidase</fullName>
    </submittedName>
</protein>
<dbReference type="Proteomes" id="UP001500454">
    <property type="component" value="Unassembled WGS sequence"/>
</dbReference>
<accession>A0ABP8IU60</accession>
<comment type="caution">
    <text evidence="2">The sequence shown here is derived from an EMBL/GenBank/DDBJ whole genome shotgun (WGS) entry which is preliminary data.</text>
</comment>
<evidence type="ECO:0000259" key="1">
    <source>
        <dbReference type="Pfam" id="PF04389"/>
    </source>
</evidence>
<organism evidence="2 3">
    <name type="scientific">Hymenobacter koreensis</name>
    <dbReference type="NCBI Taxonomy" id="1084523"/>
    <lineage>
        <taxon>Bacteria</taxon>
        <taxon>Pseudomonadati</taxon>
        <taxon>Bacteroidota</taxon>
        <taxon>Cytophagia</taxon>
        <taxon>Cytophagales</taxon>
        <taxon>Hymenobacteraceae</taxon>
        <taxon>Hymenobacter</taxon>
    </lineage>
</organism>
<keyword evidence="3" id="KW-1185">Reference proteome</keyword>
<dbReference type="InterPro" id="IPR045175">
    <property type="entry name" value="M28_fam"/>
</dbReference>
<dbReference type="InterPro" id="IPR007484">
    <property type="entry name" value="Peptidase_M28"/>
</dbReference>
<name>A0ABP8IU60_9BACT</name>
<dbReference type="PANTHER" id="PTHR12147">
    <property type="entry name" value="METALLOPEPTIDASE M28 FAMILY MEMBER"/>
    <property type="match status" value="1"/>
</dbReference>
<dbReference type="Pfam" id="PF04389">
    <property type="entry name" value="Peptidase_M28"/>
    <property type="match status" value="1"/>
</dbReference>
<sequence>MQILNAMLSIRSGLMLFVVAAALGLLGWCVAKRSGRLPYTPSAASPAPQSLSTMPANQKRLYADVEYLTSLQPARTYRNLGSLNRAADYIKTEFEKLDCQVEEQTFTADGRQYRNIIASFGPPDAERIVVGAHYDVCGEQPGADDNASAVAGMLETARLLHEQRPPLRYRIDLVGYPNEEPPYFAGEYMGSAVHAKSLHEAGVKVRAMLCYEMIGYFSDAPNSQNFPDERLAKLYPNTGNFIIVVGRDGQEAFTQQVQQLMQQNSSIDVQRINLPANAPLAGLSDHRNYWRYGYNAVMIDDTSFLRNPNYHETSDTIETLDFPRMTEVVKGAFAAVVALASE</sequence>
<reference evidence="3" key="1">
    <citation type="journal article" date="2019" name="Int. J. Syst. Evol. Microbiol.">
        <title>The Global Catalogue of Microorganisms (GCM) 10K type strain sequencing project: providing services to taxonomists for standard genome sequencing and annotation.</title>
        <authorList>
            <consortium name="The Broad Institute Genomics Platform"/>
            <consortium name="The Broad Institute Genome Sequencing Center for Infectious Disease"/>
            <person name="Wu L."/>
            <person name="Ma J."/>
        </authorList>
    </citation>
    <scope>NUCLEOTIDE SEQUENCE [LARGE SCALE GENOMIC DNA]</scope>
    <source>
        <strain evidence="3">JCM 17924</strain>
    </source>
</reference>